<name>A0A6G1HK86_9PEZI</name>
<sequence>MHVPNPFLLCRLAMCAIQAHFSAACNPEKAQPSLPLKFSDTDARVGPRNWCPLLGFLP</sequence>
<evidence type="ECO:0000256" key="1">
    <source>
        <dbReference type="SAM" id="SignalP"/>
    </source>
</evidence>
<proteinExistence type="predicted"/>
<keyword evidence="3" id="KW-1185">Reference proteome</keyword>
<reference evidence="2" key="1">
    <citation type="journal article" date="2020" name="Stud. Mycol.">
        <title>101 Dothideomycetes genomes: a test case for predicting lifestyles and emergence of pathogens.</title>
        <authorList>
            <person name="Haridas S."/>
            <person name="Albert R."/>
            <person name="Binder M."/>
            <person name="Bloem J."/>
            <person name="Labutti K."/>
            <person name="Salamov A."/>
            <person name="Andreopoulos B."/>
            <person name="Baker S."/>
            <person name="Barry K."/>
            <person name="Bills G."/>
            <person name="Bluhm B."/>
            <person name="Cannon C."/>
            <person name="Castanera R."/>
            <person name="Culley D."/>
            <person name="Daum C."/>
            <person name="Ezra D."/>
            <person name="Gonzalez J."/>
            <person name="Henrissat B."/>
            <person name="Kuo A."/>
            <person name="Liang C."/>
            <person name="Lipzen A."/>
            <person name="Lutzoni F."/>
            <person name="Magnuson J."/>
            <person name="Mondo S."/>
            <person name="Nolan M."/>
            <person name="Ohm R."/>
            <person name="Pangilinan J."/>
            <person name="Park H.-J."/>
            <person name="Ramirez L."/>
            <person name="Alfaro M."/>
            <person name="Sun H."/>
            <person name="Tritt A."/>
            <person name="Yoshinaga Y."/>
            <person name="Zwiers L.-H."/>
            <person name="Turgeon B."/>
            <person name="Goodwin S."/>
            <person name="Spatafora J."/>
            <person name="Crous P."/>
            <person name="Grigoriev I."/>
        </authorList>
    </citation>
    <scope>NUCLEOTIDE SEQUENCE</scope>
    <source>
        <strain evidence="2">CBS 262.69</strain>
    </source>
</reference>
<evidence type="ECO:0000313" key="3">
    <source>
        <dbReference type="Proteomes" id="UP000799640"/>
    </source>
</evidence>
<dbReference type="EMBL" id="ML996707">
    <property type="protein sequence ID" value="KAF2396420.1"/>
    <property type="molecule type" value="Genomic_DNA"/>
</dbReference>
<protein>
    <submittedName>
        <fullName evidence="2">Uncharacterized protein</fullName>
    </submittedName>
</protein>
<organism evidence="2 3">
    <name type="scientific">Trichodelitschia bisporula</name>
    <dbReference type="NCBI Taxonomy" id="703511"/>
    <lineage>
        <taxon>Eukaryota</taxon>
        <taxon>Fungi</taxon>
        <taxon>Dikarya</taxon>
        <taxon>Ascomycota</taxon>
        <taxon>Pezizomycotina</taxon>
        <taxon>Dothideomycetes</taxon>
        <taxon>Dothideomycetes incertae sedis</taxon>
        <taxon>Phaeotrichales</taxon>
        <taxon>Phaeotrichaceae</taxon>
        <taxon>Trichodelitschia</taxon>
    </lineage>
</organism>
<accession>A0A6G1HK86</accession>
<dbReference type="AlphaFoldDB" id="A0A6G1HK86"/>
<feature type="chain" id="PRO_5026026034" evidence="1">
    <location>
        <begin position="25"/>
        <end position="58"/>
    </location>
</feature>
<gene>
    <name evidence="2" type="ORF">EJ06DRAFT_534141</name>
</gene>
<evidence type="ECO:0000313" key="2">
    <source>
        <dbReference type="EMBL" id="KAF2396420.1"/>
    </source>
</evidence>
<dbReference type="Proteomes" id="UP000799640">
    <property type="component" value="Unassembled WGS sequence"/>
</dbReference>
<keyword evidence="1" id="KW-0732">Signal</keyword>
<feature type="signal peptide" evidence="1">
    <location>
        <begin position="1"/>
        <end position="24"/>
    </location>
</feature>